<feature type="region of interest" description="Disordered" evidence="1">
    <location>
        <begin position="1024"/>
        <end position="1049"/>
    </location>
</feature>
<reference evidence="5" key="1">
    <citation type="submission" date="2025-08" db="UniProtKB">
        <authorList>
            <consortium name="RefSeq"/>
        </authorList>
    </citation>
    <scope>IDENTIFICATION</scope>
</reference>
<feature type="compositionally biased region" description="Polar residues" evidence="1">
    <location>
        <begin position="1372"/>
        <end position="1400"/>
    </location>
</feature>
<feature type="compositionally biased region" description="Low complexity" evidence="1">
    <location>
        <begin position="1166"/>
        <end position="1180"/>
    </location>
</feature>
<evidence type="ECO:0000259" key="2">
    <source>
        <dbReference type="Pfam" id="PF23415"/>
    </source>
</evidence>
<gene>
    <name evidence="5" type="primary">LOC106818287</name>
</gene>
<feature type="domain" description="Microtubule-associated protein 1A/B/S-like MBL-like" evidence="3">
    <location>
        <begin position="207"/>
        <end position="461"/>
    </location>
</feature>
<feature type="region of interest" description="Disordered" evidence="1">
    <location>
        <begin position="466"/>
        <end position="564"/>
    </location>
</feature>
<dbReference type="RefSeq" id="XP_014678495.1">
    <property type="nucleotide sequence ID" value="XM_014823009.1"/>
</dbReference>
<keyword evidence="4" id="KW-1185">Reference proteome</keyword>
<evidence type="ECO:0000313" key="5">
    <source>
        <dbReference type="RefSeq" id="XP_014678495.1"/>
    </source>
</evidence>
<feature type="region of interest" description="Disordered" evidence="1">
    <location>
        <begin position="1310"/>
        <end position="1436"/>
    </location>
</feature>
<dbReference type="InterPro" id="IPR056617">
    <property type="entry name" value="MAP1B/S_N"/>
</dbReference>
<feature type="compositionally biased region" description="Polar residues" evidence="1">
    <location>
        <begin position="1313"/>
        <end position="1341"/>
    </location>
</feature>
<accession>A0ABM1F224</accession>
<dbReference type="Proteomes" id="UP000695022">
    <property type="component" value="Unplaced"/>
</dbReference>
<protein>
    <submittedName>
        <fullName evidence="5">Microtubule-associated protein 1B-like</fullName>
    </submittedName>
</protein>
<evidence type="ECO:0000256" key="1">
    <source>
        <dbReference type="SAM" id="MobiDB-lite"/>
    </source>
</evidence>
<dbReference type="PANTHER" id="PTHR13843:SF12">
    <property type="entry name" value="ATPASE F1_V1_A1 COMPLEX ALPHA_BETA SUBUNIT NUCLEOTIDE-BINDING DOMAIN-CONTAINING PROTEIN"/>
    <property type="match status" value="1"/>
</dbReference>
<dbReference type="Pfam" id="PF23415">
    <property type="entry name" value="MAPB1_N"/>
    <property type="match status" value="1"/>
</dbReference>
<sequence>MSSCYVVVVTGEVLNDHTGDLILQQLRKGFTSWDEERSGLDINNELQNFAAHADTGEARENGERVVLHESDGLKMEVVINGCVNTTKDAIRTCLISGAAYKYINYAGPLFQGSGAWILADGVFGFADLVHLFAGNDVRKAADARPNTELHIRSVPEGDWVSRSVTKSELDVSFNVFINEDHVKLSNQIGIEDFTSHIGYFIEAEPLEDVMETTVITGNIRFSRPTIYVFPAGVGDSALFGVSGFNMLVNGGYSRRPCFWEFCKHLERIDVVLQTHAGSDNLHGLSSVLQRKVTEDICPNIGHVYANMGEITTATSTCYSELIVSLTCELNNVADRWEMLGLVPTPCFGSFPQQPINLYHKVGYGTLDMYVLNPVKDSTEIKDFMQQWQKNVKTFKSIENIPLLDFVSICALLVWYPAAEEDDIIKILFTGNAPQSKVLGGLDRLKDLRCLQYSQCSSESLKSKSKLQAKPELKISPVKQPASTIRSAGAAKSVTSTNPNIKHNDTANTTKPSLRTSVIQTPVDNIRKMPKTNDTSSEPKSKNDAKLPEPPVVHSTPKSTVSAPQDLALSAADDIVAGEEQSSSEDEISSIDFTKPPGVLHQHTEVTDTCPASFEDQQLVEDEDHLPALLLTGSEGNNTPMLQQELATPEVNIDAFDDSQFPTTDKECGLDSDSELSYRSMVIDGNKTCEVTQSTILSDQSHTGVIEEDVAIEGILQSEIVSSSPELPQQTMYESHGITEAAEGEAKHMHLYQQLNSDMVSDIKRSSGETNLVVDLDAIPCHSSDMSATGDVCVGSNSQGTDQPHEKSLTATGITEIHAEHEVIDTQVMAKNNNMGGNIGNAVSSEIASSHEEVTTTTGIVPTEEDSESILESQLKLDECSPEAGGNAGNVKCNEATVTESPISTDCHEIHESPLERARKEVESAGISMEEPLVFPPDSQCSHELLSPIEEEQELINSGMMDSAAKDVTIDECISPHVETPIANLQPLASISNIAGESTWPEDKLPTTSPIDTGDANIDCQAVMEQDSHHPSTSDDNIPGSISTKDPVGDRYTGELIAQSEEPIEGLQSTEFSDISEMKEKEFTPILGDASHSVEQVAADFAIGITDSSTNRNAEKQGMSLTPDLLDGPEQIDDITDVSKDAAGSDVALLNNSLKAPLNELDAQQHSDNSSINAASSNTASETDHRLAAMDDQPSHSELFDNVILGADDTSVFQSHPTHTLAQAALPDYEMREYTSPSNVMEAQPTLNPNADTFVPPCRSTPTDIQTCNEQESSPMLQQRLNPEADPFLLPMFDSTNSAFDPHASLNPFASAFIPTQSPPTSDTQEYKPRSSQSQIPENIESTELGALDDPTSDWEPMGLPTPPPTTTTKTTSRQPNTKNTEQKTGLRASSSATKAKTQVKLTERSVEAGHKTNVTADRKRSGVSKPEARIPQTAEQSKLAVKPGLKATASVDSTRAQVRQTASKPITTLKKEQVPKALAAKRPIGQAIATTPLKTKPVSAVVPVYLNLAYIPAHGKQRYVDIGFFKTVRARYYVYSTRNPSLHIFNTLLEAKNTWDDKGMLTTVIPTYDDNDELVHWVALHKEELAQLNIEIAPAAFRCSVNLQDHESCCAAYRLEF</sequence>
<dbReference type="PANTHER" id="PTHR13843">
    <property type="entry name" value="MICROTUBULE-ASSOCIATED PROTEIN"/>
    <property type="match status" value="1"/>
</dbReference>
<feature type="compositionally biased region" description="Basic and acidic residues" evidence="1">
    <location>
        <begin position="536"/>
        <end position="546"/>
    </location>
</feature>
<evidence type="ECO:0000259" key="3">
    <source>
        <dbReference type="Pfam" id="PF25281"/>
    </source>
</evidence>
<evidence type="ECO:0000313" key="4">
    <source>
        <dbReference type="Proteomes" id="UP000695022"/>
    </source>
</evidence>
<proteinExistence type="predicted"/>
<feature type="compositionally biased region" description="Basic and acidic residues" evidence="1">
    <location>
        <begin position="1401"/>
        <end position="1420"/>
    </location>
</feature>
<dbReference type="InterPro" id="IPR026074">
    <property type="entry name" value="MAP1"/>
</dbReference>
<dbReference type="InterPro" id="IPR057480">
    <property type="entry name" value="MAP1A/B/S-like_MBL"/>
</dbReference>
<organism evidence="4 5">
    <name type="scientific">Priapulus caudatus</name>
    <name type="common">Priapulid worm</name>
    <dbReference type="NCBI Taxonomy" id="37621"/>
    <lineage>
        <taxon>Eukaryota</taxon>
        <taxon>Metazoa</taxon>
        <taxon>Ecdysozoa</taxon>
        <taxon>Scalidophora</taxon>
        <taxon>Priapulida</taxon>
        <taxon>Priapulimorpha</taxon>
        <taxon>Priapulimorphida</taxon>
        <taxon>Priapulidae</taxon>
        <taxon>Priapulus</taxon>
    </lineage>
</organism>
<feature type="region of interest" description="Disordered" evidence="1">
    <location>
        <begin position="1161"/>
        <end position="1185"/>
    </location>
</feature>
<name>A0ABM1F224_PRICU</name>
<feature type="compositionally biased region" description="Polar residues" evidence="1">
    <location>
        <begin position="1033"/>
        <end position="1043"/>
    </location>
</feature>
<dbReference type="Pfam" id="PF25281">
    <property type="entry name" value="MBL_MAP1B"/>
    <property type="match status" value="1"/>
</dbReference>
<dbReference type="GeneID" id="106818287"/>
<feature type="compositionally biased region" description="Polar residues" evidence="1">
    <location>
        <begin position="492"/>
        <end position="522"/>
    </location>
</feature>
<feature type="domain" description="Microtubule-associated protein 1B/S N-terminal" evidence="2">
    <location>
        <begin position="6"/>
        <end position="197"/>
    </location>
</feature>
<feature type="region of interest" description="Disordered" evidence="1">
    <location>
        <begin position="576"/>
        <end position="596"/>
    </location>
</feature>